<proteinExistence type="predicted"/>
<keyword evidence="4" id="KW-1185">Reference proteome</keyword>
<dbReference type="PROSITE" id="PS00189">
    <property type="entry name" value="LIPOYL"/>
    <property type="match status" value="1"/>
</dbReference>
<keyword evidence="1" id="KW-0450">Lipoyl</keyword>
<dbReference type="InterPro" id="IPR003016">
    <property type="entry name" value="2-oxoA_DH_lipoyl-BS"/>
</dbReference>
<dbReference type="CDD" id="cd06849">
    <property type="entry name" value="lipoyl_domain"/>
    <property type="match status" value="1"/>
</dbReference>
<dbReference type="PROSITE" id="PS50968">
    <property type="entry name" value="BIOTINYL_LIPOYL"/>
    <property type="match status" value="1"/>
</dbReference>
<comment type="caution">
    <text evidence="3">The sequence shown here is derived from an EMBL/GenBank/DDBJ whole genome shotgun (WGS) entry which is preliminary data.</text>
</comment>
<evidence type="ECO:0000256" key="1">
    <source>
        <dbReference type="ARBA" id="ARBA00022823"/>
    </source>
</evidence>
<dbReference type="SUPFAM" id="SSF51230">
    <property type="entry name" value="Single hybrid motif"/>
    <property type="match status" value="1"/>
</dbReference>
<name>A0ABP8R2V4_9ACTN</name>
<evidence type="ECO:0000313" key="3">
    <source>
        <dbReference type="EMBL" id="GAA4516728.1"/>
    </source>
</evidence>
<dbReference type="InterPro" id="IPR000089">
    <property type="entry name" value="Biotin_lipoyl"/>
</dbReference>
<dbReference type="Gene3D" id="2.40.50.100">
    <property type="match status" value="1"/>
</dbReference>
<reference evidence="4" key="1">
    <citation type="journal article" date="2019" name="Int. J. Syst. Evol. Microbiol.">
        <title>The Global Catalogue of Microorganisms (GCM) 10K type strain sequencing project: providing services to taxonomists for standard genome sequencing and annotation.</title>
        <authorList>
            <consortium name="The Broad Institute Genomics Platform"/>
            <consortium name="The Broad Institute Genome Sequencing Center for Infectious Disease"/>
            <person name="Wu L."/>
            <person name="Ma J."/>
        </authorList>
    </citation>
    <scope>NUCLEOTIDE SEQUENCE [LARGE SCALE GENOMIC DNA]</scope>
    <source>
        <strain evidence="4">JCM 17933</strain>
    </source>
</reference>
<sequence>MTDVLFPPVGDADAEGVLATWFVHDGERVNEGALIAEVAVDKVDLELTAPATGVIHLLAGEGDVRRRGAVIARIE</sequence>
<dbReference type="InterPro" id="IPR011053">
    <property type="entry name" value="Single_hybrid_motif"/>
</dbReference>
<dbReference type="Proteomes" id="UP001500503">
    <property type="component" value="Unassembled WGS sequence"/>
</dbReference>
<evidence type="ECO:0000313" key="4">
    <source>
        <dbReference type="Proteomes" id="UP001500503"/>
    </source>
</evidence>
<evidence type="ECO:0000259" key="2">
    <source>
        <dbReference type="PROSITE" id="PS50968"/>
    </source>
</evidence>
<dbReference type="Pfam" id="PF00364">
    <property type="entry name" value="Biotin_lipoyl"/>
    <property type="match status" value="1"/>
</dbReference>
<organism evidence="3 4">
    <name type="scientific">Actinoallomurus oryzae</name>
    <dbReference type="NCBI Taxonomy" id="502180"/>
    <lineage>
        <taxon>Bacteria</taxon>
        <taxon>Bacillati</taxon>
        <taxon>Actinomycetota</taxon>
        <taxon>Actinomycetes</taxon>
        <taxon>Streptosporangiales</taxon>
        <taxon>Thermomonosporaceae</taxon>
        <taxon>Actinoallomurus</taxon>
    </lineage>
</organism>
<dbReference type="RefSeq" id="WP_345474430.1">
    <property type="nucleotide sequence ID" value="NZ_BAABHF010000054.1"/>
</dbReference>
<feature type="domain" description="Lipoyl-binding" evidence="2">
    <location>
        <begin position="1"/>
        <end position="75"/>
    </location>
</feature>
<accession>A0ABP8R2V4</accession>
<dbReference type="EMBL" id="BAABHF010000054">
    <property type="protein sequence ID" value="GAA4516728.1"/>
    <property type="molecule type" value="Genomic_DNA"/>
</dbReference>
<gene>
    <name evidence="3" type="ORF">GCM10023191_088130</name>
</gene>
<protein>
    <recommendedName>
        <fullName evidence="2">Lipoyl-binding domain-containing protein</fullName>
    </recommendedName>
</protein>